<proteinExistence type="predicted"/>
<feature type="transmembrane region" description="Helical" evidence="1">
    <location>
        <begin position="36"/>
        <end position="57"/>
    </location>
</feature>
<keyword evidence="1" id="KW-1133">Transmembrane helix</keyword>
<dbReference type="AlphaFoldDB" id="A0A089WPJ0"/>
<keyword evidence="1" id="KW-0812">Transmembrane</keyword>
<name>A0A089WPJ0_9PSED</name>
<evidence type="ECO:0000313" key="2">
    <source>
        <dbReference type="EMBL" id="AIR90501.1"/>
    </source>
</evidence>
<evidence type="ECO:0000256" key="1">
    <source>
        <dbReference type="SAM" id="Phobius"/>
    </source>
</evidence>
<dbReference type="STRING" id="157783.LK03_14940"/>
<protein>
    <submittedName>
        <fullName evidence="2">Uncharacterized protein</fullName>
    </submittedName>
</protein>
<keyword evidence="3" id="KW-1185">Reference proteome</keyword>
<accession>A0A089WPJ0</accession>
<dbReference type="EMBL" id="CP009455">
    <property type="protein sequence ID" value="AIR90501.1"/>
    <property type="molecule type" value="Genomic_DNA"/>
</dbReference>
<dbReference type="RefSeq" id="WP_038413094.1">
    <property type="nucleotide sequence ID" value="NZ_CP009455.1"/>
</dbReference>
<gene>
    <name evidence="2" type="ORF">LK03_14940</name>
</gene>
<evidence type="ECO:0000313" key="3">
    <source>
        <dbReference type="Proteomes" id="UP000029493"/>
    </source>
</evidence>
<dbReference type="Proteomes" id="UP000029493">
    <property type="component" value="Chromosome"/>
</dbReference>
<sequence length="59" mass="6535">MSPEDRARIQQLFDDQRAQAMTNLIRAHKAESDARIFRALALTGWLVVIGLALQLGVSA</sequence>
<keyword evidence="1" id="KW-0472">Membrane</keyword>
<reference evidence="2 3" key="1">
    <citation type="submission" date="2014-09" db="EMBL/GenBank/DDBJ databases">
        <authorList>
            <person name="Chan K.-G."/>
        </authorList>
    </citation>
    <scope>NUCLEOTIDE SEQUENCE [LARGE SCALE GENOMIC DNA]</scope>
    <source>
        <strain evidence="2 3">ND07</strain>
    </source>
</reference>
<dbReference type="KEGG" id="psw:LK03_14940"/>
<organism evidence="2 3">
    <name type="scientific">Pseudomonas cremoricolorata</name>
    <dbReference type="NCBI Taxonomy" id="157783"/>
    <lineage>
        <taxon>Bacteria</taxon>
        <taxon>Pseudomonadati</taxon>
        <taxon>Pseudomonadota</taxon>
        <taxon>Gammaproteobacteria</taxon>
        <taxon>Pseudomonadales</taxon>
        <taxon>Pseudomonadaceae</taxon>
        <taxon>Pseudomonas</taxon>
    </lineage>
</organism>